<keyword evidence="1" id="KW-1133">Transmembrane helix</keyword>
<dbReference type="PANTHER" id="PTHR36698:SF2">
    <property type="entry name" value="MCE_MLAD DOMAIN-CONTAINING PROTEIN"/>
    <property type="match status" value="1"/>
</dbReference>
<name>A0ABT7SNR2_9GAMM</name>
<dbReference type="RefSeq" id="WP_289410489.1">
    <property type="nucleotide sequence ID" value="NZ_JAUCDY010000005.1"/>
</dbReference>
<sequence length="318" mass="34607">MSQPRKPFLIGVFIFSGIALFVAGLLIMARDNVFSRPVEYVVYFTGALDGLDVGADVTYRGVKVGSVQDIRLSYDPKLKDVIMPVVIRITTDHGRKKHTGAQLNSSITQLIERGLRAQLQTPSFLTGKAIVALDIFPDQVGYVRDPSVVDLPVIPTVPSKIDQAADLLRDLVAGLKEVPVKETLLAVNQTLASVDKLVNSPDLQSGLAGFSQTVQNFAQISSELQKVLPSMLDNVQDGSDELKAALTDMRMAAHSAKQALEAMDELVVEGKRSIGPQSELQYEVLQALQNVAQASKALQRTAETIEQQPQSLLFGKKR</sequence>
<comment type="caution">
    <text evidence="3">The sequence shown here is derived from an EMBL/GenBank/DDBJ whole genome shotgun (WGS) entry which is preliminary data.</text>
</comment>
<accession>A0ABT7SNR2</accession>
<dbReference type="EMBL" id="JAUCDY010000005">
    <property type="protein sequence ID" value="MDM7857829.1"/>
    <property type="molecule type" value="Genomic_DNA"/>
</dbReference>
<dbReference type="InterPro" id="IPR003399">
    <property type="entry name" value="Mce/MlaD"/>
</dbReference>
<evidence type="ECO:0000256" key="1">
    <source>
        <dbReference type="SAM" id="Phobius"/>
    </source>
</evidence>
<reference evidence="3 4" key="1">
    <citation type="submission" date="2023-06" db="EMBL/GenBank/DDBJ databases">
        <title>Thiopseudomonas sp. CY1220 draft genome sequence.</title>
        <authorList>
            <person name="Zhao G."/>
            <person name="An M."/>
        </authorList>
    </citation>
    <scope>NUCLEOTIDE SEQUENCE [LARGE SCALE GENOMIC DNA]</scope>
    <source>
        <strain evidence="3 4">CY1220</strain>
    </source>
</reference>
<gene>
    <name evidence="3" type="ORF">QEZ41_05990</name>
</gene>
<dbReference type="PANTHER" id="PTHR36698">
    <property type="entry name" value="BLL5892 PROTEIN"/>
    <property type="match status" value="1"/>
</dbReference>
<protein>
    <submittedName>
        <fullName evidence="3">MlaD family protein</fullName>
    </submittedName>
</protein>
<dbReference type="Pfam" id="PF02470">
    <property type="entry name" value="MlaD"/>
    <property type="match status" value="1"/>
</dbReference>
<feature type="transmembrane region" description="Helical" evidence="1">
    <location>
        <begin position="7"/>
        <end position="29"/>
    </location>
</feature>
<keyword evidence="4" id="KW-1185">Reference proteome</keyword>
<keyword evidence="1" id="KW-0812">Transmembrane</keyword>
<proteinExistence type="predicted"/>
<evidence type="ECO:0000313" key="4">
    <source>
        <dbReference type="Proteomes" id="UP001241056"/>
    </source>
</evidence>
<evidence type="ECO:0000313" key="3">
    <source>
        <dbReference type="EMBL" id="MDM7857829.1"/>
    </source>
</evidence>
<dbReference type="Proteomes" id="UP001241056">
    <property type="component" value="Unassembled WGS sequence"/>
</dbReference>
<evidence type="ECO:0000259" key="2">
    <source>
        <dbReference type="Pfam" id="PF02470"/>
    </source>
</evidence>
<organism evidence="3 4">
    <name type="scientific">Thiopseudomonas acetoxidans</name>
    <dbReference type="NCBI Taxonomy" id="3041622"/>
    <lineage>
        <taxon>Bacteria</taxon>
        <taxon>Pseudomonadati</taxon>
        <taxon>Pseudomonadota</taxon>
        <taxon>Gammaproteobacteria</taxon>
        <taxon>Pseudomonadales</taxon>
        <taxon>Pseudomonadaceae</taxon>
        <taxon>Thiopseudomonas</taxon>
    </lineage>
</organism>
<feature type="domain" description="Mce/MlaD" evidence="2">
    <location>
        <begin position="37"/>
        <end position="134"/>
    </location>
</feature>
<keyword evidence="1" id="KW-0472">Membrane</keyword>